<feature type="transmembrane region" description="Helical" evidence="1">
    <location>
        <begin position="104"/>
        <end position="128"/>
    </location>
</feature>
<keyword evidence="1" id="KW-1133">Transmembrane helix</keyword>
<accession>A0A3L5TTJ9</accession>
<dbReference type="EMBL" id="KV583924">
    <property type="protein sequence ID" value="OPL33265.1"/>
    <property type="molecule type" value="Genomic_DNA"/>
</dbReference>
<dbReference type="AlphaFoldDB" id="A0A3L5TTJ9"/>
<protein>
    <submittedName>
        <fullName evidence="2">Uncharacterized protein</fullName>
    </submittedName>
</protein>
<keyword evidence="1" id="KW-0472">Membrane</keyword>
<evidence type="ECO:0000256" key="1">
    <source>
        <dbReference type="SAM" id="Phobius"/>
    </source>
</evidence>
<gene>
    <name evidence="2" type="ORF">AM593_08484</name>
</gene>
<organism evidence="2 3">
    <name type="scientific">Mytilus galloprovincialis</name>
    <name type="common">Mediterranean mussel</name>
    <dbReference type="NCBI Taxonomy" id="29158"/>
    <lineage>
        <taxon>Eukaryota</taxon>
        <taxon>Metazoa</taxon>
        <taxon>Spiralia</taxon>
        <taxon>Lophotrochozoa</taxon>
        <taxon>Mollusca</taxon>
        <taxon>Bivalvia</taxon>
        <taxon>Autobranchia</taxon>
        <taxon>Pteriomorphia</taxon>
        <taxon>Mytilida</taxon>
        <taxon>Mytiloidea</taxon>
        <taxon>Mytilidae</taxon>
        <taxon>Mytilinae</taxon>
        <taxon>Mytilus</taxon>
    </lineage>
</organism>
<keyword evidence="3" id="KW-1185">Reference proteome</keyword>
<reference evidence="2 3" key="1">
    <citation type="journal article" date="2016" name="PLoS ONE">
        <title>A First Insight into the Genome of the Filter-Feeder Mussel Mytilus galloprovincialis.</title>
        <authorList>
            <person name="Murgarella M."/>
            <person name="Puiu D."/>
            <person name="Novoa B."/>
            <person name="Figueras A."/>
            <person name="Posada D."/>
            <person name="Canchaya C."/>
        </authorList>
    </citation>
    <scope>NUCLEOTIDE SEQUENCE [LARGE SCALE GENOMIC DNA]</scope>
    <source>
        <tissue evidence="2">Muscle</tissue>
    </source>
</reference>
<feature type="non-terminal residue" evidence="2">
    <location>
        <position position="1"/>
    </location>
</feature>
<sequence length="221" mass="24788">MDQRDGEAGTFLDLPLSLPLMISTRVHSCRVKQYEHRKVDIILADCENQICKLGYEFCETGKQVCRQCSDFKDFCWIDNKHISNCSSYCKEALSPSSCNESSFIWLYPTLIGFIAVFAIGATVCSCLIHKNLQLRRQVNQKLKMDDSRSSTEIDASSEEETDLLKKSHEDVVRLQEILVDKANHANDIILPSRADLNGFVPPISTATAGFQETGDMAISGR</sequence>
<evidence type="ECO:0000313" key="2">
    <source>
        <dbReference type="EMBL" id="OPL33265.1"/>
    </source>
</evidence>
<proteinExistence type="predicted"/>
<name>A0A3L5TTJ9_MYTGA</name>
<comment type="caution">
    <text evidence="2">The sequence shown here is derived from an EMBL/GenBank/DDBJ whole genome shotgun (WGS) entry which is preliminary data.</text>
</comment>
<keyword evidence="1" id="KW-0812">Transmembrane</keyword>
<dbReference type="Proteomes" id="UP000266721">
    <property type="component" value="Unassembled WGS sequence"/>
</dbReference>
<evidence type="ECO:0000313" key="3">
    <source>
        <dbReference type="Proteomes" id="UP000266721"/>
    </source>
</evidence>